<dbReference type="PROSITE" id="PS00356">
    <property type="entry name" value="HTH_LACI_1"/>
    <property type="match status" value="1"/>
</dbReference>
<dbReference type="GO" id="GO:0003700">
    <property type="term" value="F:DNA-binding transcription factor activity"/>
    <property type="evidence" value="ECO:0007669"/>
    <property type="project" value="TreeGrafter"/>
</dbReference>
<dbReference type="SUPFAM" id="SSF47413">
    <property type="entry name" value="lambda repressor-like DNA-binding domains"/>
    <property type="match status" value="1"/>
</dbReference>
<proteinExistence type="predicted"/>
<evidence type="ECO:0000313" key="9">
    <source>
        <dbReference type="Proteomes" id="UP000294225"/>
    </source>
</evidence>
<dbReference type="GO" id="GO:0000976">
    <property type="term" value="F:transcription cis-regulatory region binding"/>
    <property type="evidence" value="ECO:0007669"/>
    <property type="project" value="TreeGrafter"/>
</dbReference>
<dbReference type="AlphaFoldDB" id="A0A4R0IL41"/>
<keyword evidence="8" id="KW-1185">Reference proteome</keyword>
<dbReference type="InterPro" id="IPR010982">
    <property type="entry name" value="Lambda_DNA-bd_dom_sf"/>
</dbReference>
<dbReference type="Gene3D" id="3.40.50.2300">
    <property type="match status" value="2"/>
</dbReference>
<protein>
    <submittedName>
        <fullName evidence="7">LacI family transcriptional regulator</fullName>
    </submittedName>
</protein>
<feature type="region of interest" description="Disordered" evidence="4">
    <location>
        <begin position="483"/>
        <end position="535"/>
    </location>
</feature>
<dbReference type="CDD" id="cd01392">
    <property type="entry name" value="HTH_LacI"/>
    <property type="match status" value="1"/>
</dbReference>
<evidence type="ECO:0000256" key="1">
    <source>
        <dbReference type="ARBA" id="ARBA00023015"/>
    </source>
</evidence>
<evidence type="ECO:0000256" key="2">
    <source>
        <dbReference type="ARBA" id="ARBA00023125"/>
    </source>
</evidence>
<feature type="region of interest" description="Disordered" evidence="4">
    <location>
        <begin position="1"/>
        <end position="26"/>
    </location>
</feature>
<dbReference type="InterPro" id="IPR000843">
    <property type="entry name" value="HTH_LacI"/>
</dbReference>
<dbReference type="Proteomes" id="UP000294225">
    <property type="component" value="Unassembled WGS sequence"/>
</dbReference>
<dbReference type="InterPro" id="IPR046335">
    <property type="entry name" value="LacI/GalR-like_sensor"/>
</dbReference>
<dbReference type="Pfam" id="PF13377">
    <property type="entry name" value="Peripla_BP_3"/>
    <property type="match status" value="1"/>
</dbReference>
<dbReference type="EMBL" id="SJJY01000002">
    <property type="protein sequence ID" value="TCC25211.1"/>
    <property type="molecule type" value="Genomic_DNA"/>
</dbReference>
<dbReference type="PANTHER" id="PTHR30146:SF109">
    <property type="entry name" value="HTH-TYPE TRANSCRIPTIONAL REGULATOR GALS"/>
    <property type="match status" value="1"/>
</dbReference>
<comment type="caution">
    <text evidence="7">The sequence shown here is derived from an EMBL/GenBank/DDBJ whole genome shotgun (WGS) entry which is preliminary data.</text>
</comment>
<dbReference type="Proteomes" id="UP000292385">
    <property type="component" value="Unassembled WGS sequence"/>
</dbReference>
<name>A0A4R0IL41_9ACTN</name>
<feature type="compositionally biased region" description="Basic residues" evidence="4">
    <location>
        <begin position="76"/>
        <end position="85"/>
    </location>
</feature>
<dbReference type="Gene3D" id="1.10.260.40">
    <property type="entry name" value="lambda repressor-like DNA-binding domains"/>
    <property type="match status" value="1"/>
</dbReference>
<organism evidence="7 9">
    <name type="scientific">Kribbella speibonae</name>
    <dbReference type="NCBI Taxonomy" id="1572660"/>
    <lineage>
        <taxon>Bacteria</taxon>
        <taxon>Bacillati</taxon>
        <taxon>Actinomycetota</taxon>
        <taxon>Actinomycetes</taxon>
        <taxon>Propionibacteriales</taxon>
        <taxon>Kribbellaceae</taxon>
        <taxon>Kribbella</taxon>
    </lineage>
</organism>
<keyword evidence="3" id="KW-0804">Transcription</keyword>
<dbReference type="Pfam" id="PF00356">
    <property type="entry name" value="LacI"/>
    <property type="match status" value="1"/>
</dbReference>
<feature type="domain" description="HTH lacI-type" evidence="5">
    <location>
        <begin position="173"/>
        <end position="227"/>
    </location>
</feature>
<keyword evidence="1" id="KW-0805">Transcription regulation</keyword>
<evidence type="ECO:0000256" key="4">
    <source>
        <dbReference type="SAM" id="MobiDB-lite"/>
    </source>
</evidence>
<dbReference type="InterPro" id="IPR028082">
    <property type="entry name" value="Peripla_BP_I"/>
</dbReference>
<dbReference type="SMART" id="SM00354">
    <property type="entry name" value="HTH_LACI"/>
    <property type="match status" value="1"/>
</dbReference>
<dbReference type="PANTHER" id="PTHR30146">
    <property type="entry name" value="LACI-RELATED TRANSCRIPTIONAL REPRESSOR"/>
    <property type="match status" value="1"/>
</dbReference>
<keyword evidence="2" id="KW-0238">DNA-binding</keyword>
<reference evidence="8 9" key="1">
    <citation type="submission" date="2019-02" db="EMBL/GenBank/DDBJ databases">
        <title>Kribbella capetownensis sp. nov. and Kribbella speibonae sp. nov., isolated from soil.</title>
        <authorList>
            <person name="Curtis S.M."/>
            <person name="Norton I."/>
            <person name="Everest G.J."/>
            <person name="Meyers P.R."/>
        </authorList>
    </citation>
    <scope>NUCLEOTIDE SEQUENCE [LARGE SCALE GENOMIC DNA]</scope>
    <source>
        <strain evidence="6 8">SK5</strain>
        <strain evidence="7 9">YM55</strain>
    </source>
</reference>
<evidence type="ECO:0000259" key="5">
    <source>
        <dbReference type="PROSITE" id="PS50932"/>
    </source>
</evidence>
<evidence type="ECO:0000313" key="7">
    <source>
        <dbReference type="EMBL" id="TCC33030.1"/>
    </source>
</evidence>
<evidence type="ECO:0000313" key="6">
    <source>
        <dbReference type="EMBL" id="TCC25211.1"/>
    </source>
</evidence>
<evidence type="ECO:0000313" key="8">
    <source>
        <dbReference type="Proteomes" id="UP000292385"/>
    </source>
</evidence>
<gene>
    <name evidence="6" type="ORF">E0H58_13665</name>
    <name evidence="7" type="ORF">E0H92_33270</name>
</gene>
<dbReference type="EMBL" id="SJKC01000005">
    <property type="protein sequence ID" value="TCC33030.1"/>
    <property type="molecule type" value="Genomic_DNA"/>
</dbReference>
<sequence>MRRRSTSNEIVSRLSGAASGGANQPPTPQTVFASWVTVAVVLRTQSSAGGTARRRSKLKSSRVYGGMGGLPDSRTRRGARHRARVLKGAGRESGARWGGRAGPVRAGDPGLRRTGPTRWIDRGTRTPYGAIPRWETVFGSGVDGVAGRCYVPVHKPVGPVQRIQQGGGRMAKLTIRDIAALSGVSKSTVSLVLNNSPKVDPATRRHVLAVMRRNRYVPSFAATALAKGSTRLIGMVVPGLSWHMVASINIGVAAVTERSGFDIILYTATNDRDYGSLIDRILTSSMVSGLLVVSHEQPLEPLVQLHSDGLPVVLVNTIDADVALPSVTADNYDGALTAMDHLLQLGHERIACVQGRMVYRCCQDRYRGYLDALRSAGIQPDPELTKPGDFLPEQIRARSAELFALPPDQRPTAVFAHSDVTAYGVMTAAAEAGLRVPEDVSVIGFDDIESAAQIRPPLTTIQQPFVDMGKRAAELLLDAIGPADPDAVSDDQEPVDERPRLVMPTSLIVRASCGPVPVTRSPRGRSQTSKTTSKA</sequence>
<feature type="region of interest" description="Disordered" evidence="4">
    <location>
        <begin position="46"/>
        <end position="124"/>
    </location>
</feature>
<feature type="compositionally biased region" description="Polar residues" evidence="4">
    <location>
        <begin position="524"/>
        <end position="535"/>
    </location>
</feature>
<accession>A0A4R0IL41</accession>
<dbReference type="SUPFAM" id="SSF53822">
    <property type="entry name" value="Periplasmic binding protein-like I"/>
    <property type="match status" value="1"/>
</dbReference>
<dbReference type="CDD" id="cd06267">
    <property type="entry name" value="PBP1_LacI_sugar_binding-like"/>
    <property type="match status" value="1"/>
</dbReference>
<evidence type="ECO:0000256" key="3">
    <source>
        <dbReference type="ARBA" id="ARBA00023163"/>
    </source>
</evidence>
<dbReference type="PROSITE" id="PS50932">
    <property type="entry name" value="HTH_LACI_2"/>
    <property type="match status" value="1"/>
</dbReference>